<sequence length="111" mass="12680">MAKSGRSKSVIRNKNVRRATIYGPVEAERIMRLAKKQGVVTGQIPAQMDLETAPNADDTAASDEMQIEKTSTKVSLRKPKINKRYNYKNQKIKKPKHGDKNGRFKWVPQKR</sequence>
<keyword evidence="4" id="KW-1185">Reference proteome</keyword>
<feature type="region of interest" description="Disordered" evidence="1">
    <location>
        <begin position="89"/>
        <end position="111"/>
    </location>
</feature>
<protein>
    <recommendedName>
        <fullName evidence="2">DUF2423 domain-containing protein</fullName>
    </recommendedName>
</protein>
<evidence type="ECO:0000256" key="1">
    <source>
        <dbReference type="SAM" id="MobiDB-lite"/>
    </source>
</evidence>
<evidence type="ECO:0000313" key="3">
    <source>
        <dbReference type="EMBL" id="PVU92055.1"/>
    </source>
</evidence>
<dbReference type="EMBL" id="MBFR01000176">
    <property type="protein sequence ID" value="PVU92055.1"/>
    <property type="molecule type" value="Genomic_DNA"/>
</dbReference>
<name>A0A2T9YIC3_9FUNG</name>
<reference evidence="3 4" key="1">
    <citation type="journal article" date="2018" name="MBio">
        <title>Comparative Genomics Reveals the Core Gene Toolbox for the Fungus-Insect Symbiosis.</title>
        <authorList>
            <person name="Wang Y."/>
            <person name="Stata M."/>
            <person name="Wang W."/>
            <person name="Stajich J.E."/>
            <person name="White M.M."/>
            <person name="Moncalvo J.M."/>
        </authorList>
    </citation>
    <scope>NUCLEOTIDE SEQUENCE [LARGE SCALE GENOMIC DNA]</scope>
    <source>
        <strain evidence="3 4">SWE-8-4</strain>
    </source>
</reference>
<evidence type="ECO:0000259" key="2">
    <source>
        <dbReference type="Pfam" id="PF10338"/>
    </source>
</evidence>
<dbReference type="PANTHER" id="PTHR28219">
    <property type="entry name" value="UPF0642 PROTEIN YBL028C"/>
    <property type="match status" value="1"/>
</dbReference>
<dbReference type="AlphaFoldDB" id="A0A2T9YIC3"/>
<dbReference type="OrthoDB" id="4087970at2759"/>
<feature type="domain" description="DUF2423" evidence="2">
    <location>
        <begin position="1"/>
        <end position="36"/>
    </location>
</feature>
<feature type="region of interest" description="Disordered" evidence="1">
    <location>
        <begin position="45"/>
        <end position="72"/>
    </location>
</feature>
<accession>A0A2T9YIC3</accession>
<dbReference type="GO" id="GO:0030687">
    <property type="term" value="C:preribosome, large subunit precursor"/>
    <property type="evidence" value="ECO:0007669"/>
    <property type="project" value="TreeGrafter"/>
</dbReference>
<evidence type="ECO:0000313" key="4">
    <source>
        <dbReference type="Proteomes" id="UP000245383"/>
    </source>
</evidence>
<dbReference type="InterPro" id="IPR019434">
    <property type="entry name" value="DUF2423"/>
</dbReference>
<organism evidence="3 4">
    <name type="scientific">Smittium simulii</name>
    <dbReference type="NCBI Taxonomy" id="133385"/>
    <lineage>
        <taxon>Eukaryota</taxon>
        <taxon>Fungi</taxon>
        <taxon>Fungi incertae sedis</taxon>
        <taxon>Zoopagomycota</taxon>
        <taxon>Kickxellomycotina</taxon>
        <taxon>Harpellomycetes</taxon>
        <taxon>Harpellales</taxon>
        <taxon>Legeriomycetaceae</taxon>
        <taxon>Smittium</taxon>
    </lineage>
</organism>
<dbReference type="Pfam" id="PF10338">
    <property type="entry name" value="YBL028C_N"/>
    <property type="match status" value="1"/>
</dbReference>
<proteinExistence type="predicted"/>
<dbReference type="Proteomes" id="UP000245383">
    <property type="component" value="Unassembled WGS sequence"/>
</dbReference>
<gene>
    <name evidence="3" type="ORF">BB561_004056</name>
</gene>
<dbReference type="PANTHER" id="PTHR28219:SF1">
    <property type="entry name" value="UPF0642 PROTEIN YBL028C"/>
    <property type="match status" value="1"/>
</dbReference>
<comment type="caution">
    <text evidence="3">The sequence shown here is derived from an EMBL/GenBank/DDBJ whole genome shotgun (WGS) entry which is preliminary data.</text>
</comment>